<dbReference type="InterPro" id="IPR042521">
    <property type="entry name" value="DYRK"/>
</dbReference>
<dbReference type="RefSeq" id="XP_068366602.1">
    <property type="nucleotide sequence ID" value="XM_068498909.1"/>
</dbReference>
<evidence type="ECO:0000256" key="5">
    <source>
        <dbReference type="ARBA" id="ARBA00022741"/>
    </source>
</evidence>
<dbReference type="Pfam" id="PF00069">
    <property type="entry name" value="Pkinase"/>
    <property type="match status" value="1"/>
</dbReference>
<dbReference type="Gene3D" id="3.30.10.30">
    <property type="entry name" value="DYRK"/>
    <property type="match status" value="1"/>
</dbReference>
<evidence type="ECO:0000256" key="7">
    <source>
        <dbReference type="ARBA" id="ARBA00022840"/>
    </source>
</evidence>
<comment type="catalytic activity">
    <reaction evidence="9">
        <text>L-threonyl-[protein] + ATP = O-phospho-L-threonyl-[protein] + ADP + H(+)</text>
        <dbReference type="Rhea" id="RHEA:46608"/>
        <dbReference type="Rhea" id="RHEA-COMP:11060"/>
        <dbReference type="Rhea" id="RHEA-COMP:11605"/>
        <dbReference type="ChEBI" id="CHEBI:15378"/>
        <dbReference type="ChEBI" id="CHEBI:30013"/>
        <dbReference type="ChEBI" id="CHEBI:30616"/>
        <dbReference type="ChEBI" id="CHEBI:61977"/>
        <dbReference type="ChEBI" id="CHEBI:456216"/>
        <dbReference type="EC" id="2.7.12.1"/>
    </reaction>
</comment>
<evidence type="ECO:0000256" key="11">
    <source>
        <dbReference type="SAM" id="MobiDB-lite"/>
    </source>
</evidence>
<dbReference type="InterPro" id="IPR000719">
    <property type="entry name" value="Prot_kinase_dom"/>
</dbReference>
<feature type="compositionally biased region" description="Polar residues" evidence="11">
    <location>
        <begin position="51"/>
        <end position="70"/>
    </location>
</feature>
<evidence type="ECO:0000256" key="1">
    <source>
        <dbReference type="ARBA" id="ARBA00008867"/>
    </source>
</evidence>
<dbReference type="Gene3D" id="1.10.510.10">
    <property type="entry name" value="Transferase(Phosphotransferase) domain 1"/>
    <property type="match status" value="1"/>
</dbReference>
<dbReference type="InterPro" id="IPR050494">
    <property type="entry name" value="Ser_Thr_dual-spec_kinase"/>
</dbReference>
<dbReference type="InterPro" id="IPR011009">
    <property type="entry name" value="Kinase-like_dom_sf"/>
</dbReference>
<dbReference type="VEuPathDB" id="TrichDB:TRFO_16330"/>
<dbReference type="GO" id="GO:0005856">
    <property type="term" value="C:cytoskeleton"/>
    <property type="evidence" value="ECO:0007669"/>
    <property type="project" value="TreeGrafter"/>
</dbReference>
<organism evidence="13 14">
    <name type="scientific">Tritrichomonas foetus</name>
    <dbReference type="NCBI Taxonomy" id="1144522"/>
    <lineage>
        <taxon>Eukaryota</taxon>
        <taxon>Metamonada</taxon>
        <taxon>Parabasalia</taxon>
        <taxon>Tritrichomonadida</taxon>
        <taxon>Tritrichomonadidae</taxon>
        <taxon>Tritrichomonas</taxon>
    </lineage>
</organism>
<evidence type="ECO:0000313" key="13">
    <source>
        <dbReference type="EMBL" id="OHT13466.1"/>
    </source>
</evidence>
<keyword evidence="4" id="KW-0808">Transferase</keyword>
<evidence type="ECO:0000256" key="9">
    <source>
        <dbReference type="ARBA" id="ARBA00049308"/>
    </source>
</evidence>
<comment type="caution">
    <text evidence="13">The sequence shown here is derived from an EMBL/GenBank/DDBJ whole genome shotgun (WGS) entry which is preliminary data.</text>
</comment>
<keyword evidence="7" id="KW-0067">ATP-binding</keyword>
<comment type="similarity">
    <text evidence="1">Belongs to the protein kinase superfamily. CMGC Ser/Thr protein kinase family. MNB/DYRK subfamily.</text>
</comment>
<feature type="domain" description="Protein kinase" evidence="12">
    <location>
        <begin position="207"/>
        <end position="502"/>
    </location>
</feature>
<reference evidence="13" key="1">
    <citation type="submission" date="2016-10" db="EMBL/GenBank/DDBJ databases">
        <authorList>
            <person name="Benchimol M."/>
            <person name="Almeida L.G."/>
            <person name="Vasconcelos A.T."/>
            <person name="Perreira-Neves A."/>
            <person name="Rosa I.A."/>
            <person name="Tasca T."/>
            <person name="Bogo M.R."/>
            <person name="de Souza W."/>
        </authorList>
    </citation>
    <scope>NUCLEOTIDE SEQUENCE [LARGE SCALE GENOMIC DNA]</scope>
    <source>
        <strain evidence="13">K</strain>
    </source>
</reference>
<evidence type="ECO:0000256" key="8">
    <source>
        <dbReference type="ARBA" id="ARBA00049003"/>
    </source>
</evidence>
<dbReference type="GeneID" id="94833613"/>
<keyword evidence="14" id="KW-1185">Reference proteome</keyword>
<dbReference type="GO" id="GO:0005737">
    <property type="term" value="C:cytoplasm"/>
    <property type="evidence" value="ECO:0007669"/>
    <property type="project" value="TreeGrafter"/>
</dbReference>
<dbReference type="OrthoDB" id="9332038at2759"/>
<proteinExistence type="inferred from homology"/>
<dbReference type="PROSITE" id="PS50011">
    <property type="entry name" value="PROTEIN_KINASE_DOM"/>
    <property type="match status" value="1"/>
</dbReference>
<dbReference type="AlphaFoldDB" id="A0A1J4KQU3"/>
<evidence type="ECO:0000256" key="6">
    <source>
        <dbReference type="ARBA" id="ARBA00022777"/>
    </source>
</evidence>
<dbReference type="PANTHER" id="PTHR24058:SF22">
    <property type="entry name" value="DUAL SPECIFICITY TYROSINE-PHOSPHORYLATION-REGULATED KINASE 4"/>
    <property type="match status" value="1"/>
</dbReference>
<evidence type="ECO:0000256" key="3">
    <source>
        <dbReference type="ARBA" id="ARBA00022527"/>
    </source>
</evidence>
<comment type="catalytic activity">
    <reaction evidence="10">
        <text>L-tyrosyl-[protein] + ATP = O-phospho-L-tyrosyl-[protein] + ADP + H(+)</text>
        <dbReference type="Rhea" id="RHEA:10596"/>
        <dbReference type="Rhea" id="RHEA-COMP:10136"/>
        <dbReference type="Rhea" id="RHEA-COMP:20101"/>
        <dbReference type="ChEBI" id="CHEBI:15378"/>
        <dbReference type="ChEBI" id="CHEBI:30616"/>
        <dbReference type="ChEBI" id="CHEBI:46858"/>
        <dbReference type="ChEBI" id="CHEBI:61978"/>
        <dbReference type="ChEBI" id="CHEBI:456216"/>
        <dbReference type="EC" id="2.7.12.1"/>
    </reaction>
</comment>
<keyword evidence="3" id="KW-0723">Serine/threonine-protein kinase</keyword>
<accession>A0A1J4KQU3</accession>
<keyword evidence="5" id="KW-0547">Nucleotide-binding</keyword>
<dbReference type="EMBL" id="MLAK01000519">
    <property type="protein sequence ID" value="OHT13466.1"/>
    <property type="molecule type" value="Genomic_DNA"/>
</dbReference>
<dbReference type="SUPFAM" id="SSF56112">
    <property type="entry name" value="Protein kinase-like (PK-like)"/>
    <property type="match status" value="1"/>
</dbReference>
<gene>
    <name evidence="13" type="primary">DYRK4</name>
    <name evidence="13" type="ORF">TRFO_16330</name>
</gene>
<dbReference type="GO" id="GO:0004674">
    <property type="term" value="F:protein serine/threonine kinase activity"/>
    <property type="evidence" value="ECO:0007669"/>
    <property type="project" value="UniProtKB-KW"/>
</dbReference>
<evidence type="ECO:0000256" key="2">
    <source>
        <dbReference type="ARBA" id="ARBA00013203"/>
    </source>
</evidence>
<sequence>MNVRSIISVKISFFHFFPQKNLKMMNKTETKSPRPPPMLNLNFRTPRKMPNSPQTTRNSRPSTSKGNKNNLLAPLTARPNIPDNLFEQSNPNFSQSVQNESEYVSTSKNPRFRFFIPPTYQVKNLPLRISPVVPNAPISPQEAIEKYSTLLTPFEVTEILDFPDIYFVGFKNKKNDINLSDSAGFGLDDHTTGYYKAQKGDHIIYRFEIQSLIGQGKHGQVFKCFDHREHQLNAVKILANNERTEVQSKVEMTILSRLKKLHPENIETAQIYFQFRNHIFVTFNILSKNLVQIMKLNTVNSLPPRLVKSVAIDVINQLKEIYSVGVTIHGQITPENVLLVPNTNAEFKLIDFSNSILENNIPDNYQVEVPRCYRPPETIVGMPPTPAFDMWCLGCLLFQLTTGKVLFEAKDDIGQLWAVSEVIGAPEESFKKKIPRRPDFIDRKTGTFYKTPLNQPRKEGSVPIRQALGGDFAGLADFLRLIFVWDPDNRLTIEQALEHPYITETESRLPELVKNPA</sequence>
<evidence type="ECO:0000256" key="4">
    <source>
        <dbReference type="ARBA" id="ARBA00022679"/>
    </source>
</evidence>
<dbReference type="SMART" id="SM00220">
    <property type="entry name" value="S_TKc"/>
    <property type="match status" value="1"/>
</dbReference>
<feature type="region of interest" description="Disordered" evidence="11">
    <location>
        <begin position="25"/>
        <end position="73"/>
    </location>
</feature>
<comment type="catalytic activity">
    <reaction evidence="8">
        <text>L-seryl-[protein] + ATP = O-phospho-L-seryl-[protein] + ADP + H(+)</text>
        <dbReference type="Rhea" id="RHEA:17989"/>
        <dbReference type="Rhea" id="RHEA-COMP:9863"/>
        <dbReference type="Rhea" id="RHEA-COMP:11604"/>
        <dbReference type="ChEBI" id="CHEBI:15378"/>
        <dbReference type="ChEBI" id="CHEBI:29999"/>
        <dbReference type="ChEBI" id="CHEBI:30616"/>
        <dbReference type="ChEBI" id="CHEBI:83421"/>
        <dbReference type="ChEBI" id="CHEBI:456216"/>
        <dbReference type="EC" id="2.7.12.1"/>
    </reaction>
</comment>
<dbReference type="PANTHER" id="PTHR24058">
    <property type="entry name" value="DUAL SPECIFICITY PROTEIN KINASE"/>
    <property type="match status" value="1"/>
</dbReference>
<protein>
    <recommendedName>
        <fullName evidence="2">dual-specificity kinase</fullName>
        <ecNumber evidence="2">2.7.12.1</ecNumber>
    </recommendedName>
</protein>
<dbReference type="GO" id="GO:0005524">
    <property type="term" value="F:ATP binding"/>
    <property type="evidence" value="ECO:0007669"/>
    <property type="project" value="UniProtKB-KW"/>
</dbReference>
<evidence type="ECO:0000313" key="14">
    <source>
        <dbReference type="Proteomes" id="UP000179807"/>
    </source>
</evidence>
<dbReference type="EC" id="2.7.12.1" evidence="2"/>
<evidence type="ECO:0000259" key="12">
    <source>
        <dbReference type="PROSITE" id="PS50011"/>
    </source>
</evidence>
<name>A0A1J4KQU3_9EUKA</name>
<dbReference type="GO" id="GO:0004712">
    <property type="term" value="F:protein serine/threonine/tyrosine kinase activity"/>
    <property type="evidence" value="ECO:0007669"/>
    <property type="project" value="UniProtKB-EC"/>
</dbReference>
<dbReference type="Proteomes" id="UP000179807">
    <property type="component" value="Unassembled WGS sequence"/>
</dbReference>
<dbReference type="Gene3D" id="3.30.200.20">
    <property type="entry name" value="Phosphorylase Kinase, domain 1"/>
    <property type="match status" value="1"/>
</dbReference>
<evidence type="ECO:0000256" key="10">
    <source>
        <dbReference type="ARBA" id="ARBA00051680"/>
    </source>
</evidence>
<keyword evidence="6 13" id="KW-0418">Kinase</keyword>